<feature type="active site" description="Charge relay system" evidence="1">
    <location>
        <position position="208"/>
    </location>
</feature>
<gene>
    <name evidence="3" type="ORF">DCHRY22_LOCUS5673</name>
</gene>
<reference evidence="3" key="1">
    <citation type="submission" date="2021-09" db="EMBL/GenBank/DDBJ databases">
        <authorList>
            <person name="Martin H S."/>
        </authorList>
    </citation>
    <scope>NUCLEOTIDE SEQUENCE</scope>
</reference>
<dbReference type="EMBL" id="CAKASE010000051">
    <property type="protein sequence ID" value="CAG9564718.1"/>
    <property type="molecule type" value="Genomic_DNA"/>
</dbReference>
<dbReference type="InterPro" id="IPR023631">
    <property type="entry name" value="Amidase_dom"/>
</dbReference>
<feature type="active site" description="Charge relay system" evidence="1">
    <location>
        <position position="133"/>
    </location>
</feature>
<dbReference type="PANTHER" id="PTHR43372:SF4">
    <property type="entry name" value="FATTY-ACID AMIDE HYDROLASE 2"/>
    <property type="match status" value="1"/>
</dbReference>
<sequence length="526" mass="59000">MEKEIVSRPIPFTLRVLSTLRMLLDVITSVFFKLYYGTNTKKLPPIKDDILKQPAVEVARRIRNKEISSVEVLKACMQRISDTNSLVNCFVENRYDLALQEAKEADKLVQSGSKTVQQLEKEKPFLGVPFTTKDCIAVKGLHHTAGVDLRRDKIAESDADVIRILRENGAIIIGLTNVPELCMWWETHNHIYGRTSNPYDTTRIVGGSSGGEGCIQALGGSCFGIGSDIGGSIRMPAYFNGIFGHKPSRLIVSNVGQYPDEPTELHKSFLCIGPMTRFAADLKPILKIISGENSAKLNLDKPVNLKNLKIFYQINNGAPLTDKVDKDIVTALEKVVEFFNKKHNIVAEEKKIEWLQHSIPIWMETMKGKYPFGKYIIEDYSIFAVFKEIFKNLVGLSGNTLIALFTSLVDRDVLNPECKRYQYYLKARQELEDIFKNMLGEDGVFLYPTHPTPAPYHNQPLVKPMNFIYTAIINSLGLPATTVPLGLSRDGLPIGIQVIANHNNDRLCLAVAEELEKAFGGWIEPK</sequence>
<feature type="domain" description="Amidase" evidence="2">
    <location>
        <begin position="71"/>
        <end position="509"/>
    </location>
</feature>
<proteinExistence type="predicted"/>
<evidence type="ECO:0000313" key="4">
    <source>
        <dbReference type="Proteomes" id="UP000789524"/>
    </source>
</evidence>
<dbReference type="PANTHER" id="PTHR43372">
    <property type="entry name" value="FATTY-ACID AMIDE HYDROLASE"/>
    <property type="match status" value="1"/>
</dbReference>
<keyword evidence="4" id="KW-1185">Reference proteome</keyword>
<dbReference type="Proteomes" id="UP000789524">
    <property type="component" value="Unassembled WGS sequence"/>
</dbReference>
<dbReference type="GO" id="GO:0012505">
    <property type="term" value="C:endomembrane system"/>
    <property type="evidence" value="ECO:0007669"/>
    <property type="project" value="TreeGrafter"/>
</dbReference>
<dbReference type="SUPFAM" id="SSF75304">
    <property type="entry name" value="Amidase signature (AS) enzymes"/>
    <property type="match status" value="1"/>
</dbReference>
<accession>A0A8J2QRS6</accession>
<dbReference type="InterPro" id="IPR036928">
    <property type="entry name" value="AS_sf"/>
</dbReference>
<evidence type="ECO:0000259" key="2">
    <source>
        <dbReference type="Pfam" id="PF01425"/>
    </source>
</evidence>
<evidence type="ECO:0000256" key="1">
    <source>
        <dbReference type="PIRSR" id="PIRSR001221-1"/>
    </source>
</evidence>
<dbReference type="InterPro" id="IPR052739">
    <property type="entry name" value="FAAH2"/>
</dbReference>
<evidence type="ECO:0000313" key="3">
    <source>
        <dbReference type="EMBL" id="CAG9564718.1"/>
    </source>
</evidence>
<comment type="caution">
    <text evidence="3">The sequence shown here is derived from an EMBL/GenBank/DDBJ whole genome shotgun (WGS) entry which is preliminary data.</text>
</comment>
<dbReference type="OrthoDB" id="6428749at2759"/>
<protein>
    <submittedName>
        <fullName evidence="3">(African queen) hypothetical protein</fullName>
    </submittedName>
</protein>
<name>A0A8J2QRS6_9NEOP</name>
<feature type="active site" description="Acyl-ester intermediate" evidence="1">
    <location>
        <position position="232"/>
    </location>
</feature>
<dbReference type="Pfam" id="PF01425">
    <property type="entry name" value="Amidase"/>
    <property type="match status" value="1"/>
</dbReference>
<dbReference type="Gene3D" id="3.90.1300.10">
    <property type="entry name" value="Amidase signature (AS) domain"/>
    <property type="match status" value="1"/>
</dbReference>
<dbReference type="PIRSF" id="PIRSF001221">
    <property type="entry name" value="Amidase_fungi"/>
    <property type="match status" value="1"/>
</dbReference>
<dbReference type="AlphaFoldDB" id="A0A8J2QRS6"/>
<organism evidence="3 4">
    <name type="scientific">Danaus chrysippus</name>
    <name type="common">African queen</name>
    <dbReference type="NCBI Taxonomy" id="151541"/>
    <lineage>
        <taxon>Eukaryota</taxon>
        <taxon>Metazoa</taxon>
        <taxon>Ecdysozoa</taxon>
        <taxon>Arthropoda</taxon>
        <taxon>Hexapoda</taxon>
        <taxon>Insecta</taxon>
        <taxon>Pterygota</taxon>
        <taxon>Neoptera</taxon>
        <taxon>Endopterygota</taxon>
        <taxon>Lepidoptera</taxon>
        <taxon>Glossata</taxon>
        <taxon>Ditrysia</taxon>
        <taxon>Papilionoidea</taxon>
        <taxon>Nymphalidae</taxon>
        <taxon>Danainae</taxon>
        <taxon>Danaini</taxon>
        <taxon>Danaina</taxon>
        <taxon>Danaus</taxon>
        <taxon>Anosia</taxon>
    </lineage>
</organism>